<comment type="similarity">
    <text evidence="2">Belongs to the GMC oxidoreductase family.</text>
</comment>
<dbReference type="Pfam" id="PF05199">
    <property type="entry name" value="GMC_oxred_C"/>
    <property type="match status" value="1"/>
</dbReference>
<dbReference type="SUPFAM" id="SSF54373">
    <property type="entry name" value="FAD-linked reductases, C-terminal domain"/>
    <property type="match status" value="1"/>
</dbReference>
<proteinExistence type="inferred from homology"/>
<keyword evidence="3" id="KW-0285">Flavoprotein</keyword>
<feature type="region of interest" description="Disordered" evidence="5">
    <location>
        <begin position="168"/>
        <end position="188"/>
    </location>
</feature>
<evidence type="ECO:0000256" key="6">
    <source>
        <dbReference type="SAM" id="SignalP"/>
    </source>
</evidence>
<evidence type="ECO:0000256" key="2">
    <source>
        <dbReference type="ARBA" id="ARBA00010790"/>
    </source>
</evidence>
<comment type="cofactor">
    <cofactor evidence="1">
        <name>FAD</name>
        <dbReference type="ChEBI" id="CHEBI:57692"/>
    </cofactor>
</comment>
<evidence type="ECO:0000256" key="4">
    <source>
        <dbReference type="ARBA" id="ARBA00022827"/>
    </source>
</evidence>
<dbReference type="EMBL" id="JBANRG010000076">
    <property type="protein sequence ID" value="KAK7438862.1"/>
    <property type="molecule type" value="Genomic_DNA"/>
</dbReference>
<dbReference type="PANTHER" id="PTHR11552">
    <property type="entry name" value="GLUCOSE-METHANOL-CHOLINE GMC OXIDOREDUCTASE"/>
    <property type="match status" value="1"/>
</dbReference>
<keyword evidence="6" id="KW-0732">Signal</keyword>
<sequence>MLSLSSSIRTLLPLVLLVPTLIPATQAAIFTDPSALPTTEYDFIVVGAGTAGNVIASRLSEDSSKRVLVVEAGVDDTGVVTVHAPFLGPNNQQTLTDWNYTTVPQVGLNNRSITVPRGFVLGGSSSINFMVWTQGSADLFDSYAKATGDSGWSWDAIQPFWKKVSTFVSSPNNPSLPPPPASDRTLSNGNGPVQVNWPNYASQIDYRVINASKELESQDERFKYTEDTNGGDTLGFGLNQESTGGGTRSSSATAYLWPALEQNRTNLDVLIHTRAMRLVETDEQTFKGVEVAQTVDGPRITLTASTETILSAGAIGTPQLLLLSGIGPQDELAEVGVEARVDLSGVGKNLIDHPLLLTYYEVSSNTTFDDIIRNSTLTASTLAEWLGEANGGVGEGRKGLFSSSPTNALGFMRIPQGEDEDPSAGCRSAHTEIIFLDGFAALGDAKQPAEGHFLSVITAVVSPSSKGSLTLTDSTNGTFSHPSIDYGILSTDWDTQAMLQALRDVDTFLNATPWTSPEPFILEPWGDWAELRSTDEGREQYVRENTISVYHPVGSAKMGSTADSVVDARLRVRGVKGLRVVDASIFPTIPEVHPQAVIYTIAERAAQLIKEDSGMLQYRP</sequence>
<dbReference type="InterPro" id="IPR036188">
    <property type="entry name" value="FAD/NAD-bd_sf"/>
</dbReference>
<dbReference type="Pfam" id="PF00732">
    <property type="entry name" value="GMC_oxred_N"/>
    <property type="match status" value="1"/>
</dbReference>
<dbReference type="InterPro" id="IPR007867">
    <property type="entry name" value="GMC_OxRtase_C"/>
</dbReference>
<evidence type="ECO:0000256" key="3">
    <source>
        <dbReference type="ARBA" id="ARBA00022630"/>
    </source>
</evidence>
<evidence type="ECO:0000313" key="8">
    <source>
        <dbReference type="EMBL" id="KAK7438862.1"/>
    </source>
</evidence>
<accession>A0ABR1ITU6</accession>
<dbReference type="InterPro" id="IPR000172">
    <property type="entry name" value="GMC_OxRdtase_N"/>
</dbReference>
<protein>
    <recommendedName>
        <fullName evidence="7">Glucose-methanol-choline oxidoreductase N-terminal domain-containing protein</fullName>
    </recommendedName>
</protein>
<evidence type="ECO:0000256" key="1">
    <source>
        <dbReference type="ARBA" id="ARBA00001974"/>
    </source>
</evidence>
<gene>
    <name evidence="8" type="ORF">VKT23_017788</name>
</gene>
<dbReference type="Proteomes" id="UP001498398">
    <property type="component" value="Unassembled WGS sequence"/>
</dbReference>
<comment type="caution">
    <text evidence="8">The sequence shown here is derived from an EMBL/GenBank/DDBJ whole genome shotgun (WGS) entry which is preliminary data.</text>
</comment>
<dbReference type="InterPro" id="IPR012132">
    <property type="entry name" value="GMC_OxRdtase"/>
</dbReference>
<dbReference type="PIRSF" id="PIRSF000137">
    <property type="entry name" value="Alcohol_oxidase"/>
    <property type="match status" value="1"/>
</dbReference>
<evidence type="ECO:0000256" key="5">
    <source>
        <dbReference type="SAM" id="MobiDB-lite"/>
    </source>
</evidence>
<keyword evidence="4" id="KW-0274">FAD</keyword>
<evidence type="ECO:0000259" key="7">
    <source>
        <dbReference type="PROSITE" id="PS00624"/>
    </source>
</evidence>
<feature type="chain" id="PRO_5047053459" description="Glucose-methanol-choline oxidoreductase N-terminal domain-containing protein" evidence="6">
    <location>
        <begin position="28"/>
        <end position="620"/>
    </location>
</feature>
<keyword evidence="9" id="KW-1185">Reference proteome</keyword>
<feature type="signal peptide" evidence="6">
    <location>
        <begin position="1"/>
        <end position="27"/>
    </location>
</feature>
<name>A0ABR1ITU6_9AGAR</name>
<dbReference type="PANTHER" id="PTHR11552:SF147">
    <property type="entry name" value="CHOLINE DEHYDROGENASE, MITOCHONDRIAL"/>
    <property type="match status" value="1"/>
</dbReference>
<dbReference type="Gene3D" id="3.50.50.60">
    <property type="entry name" value="FAD/NAD(P)-binding domain"/>
    <property type="match status" value="1"/>
</dbReference>
<dbReference type="SUPFAM" id="SSF51905">
    <property type="entry name" value="FAD/NAD(P)-binding domain"/>
    <property type="match status" value="1"/>
</dbReference>
<feature type="domain" description="Glucose-methanol-choline oxidoreductase N-terminal" evidence="7">
    <location>
        <begin position="313"/>
        <end position="327"/>
    </location>
</feature>
<evidence type="ECO:0000313" key="9">
    <source>
        <dbReference type="Proteomes" id="UP001498398"/>
    </source>
</evidence>
<reference evidence="8 9" key="1">
    <citation type="submission" date="2024-01" db="EMBL/GenBank/DDBJ databases">
        <title>A draft genome for the cacao thread blight pathogen Marasmiellus scandens.</title>
        <authorList>
            <person name="Baruah I.K."/>
            <person name="Leung J."/>
            <person name="Bukari Y."/>
            <person name="Amoako-Attah I."/>
            <person name="Meinhardt L.W."/>
            <person name="Bailey B.A."/>
            <person name="Cohen S.P."/>
        </authorList>
    </citation>
    <scope>NUCLEOTIDE SEQUENCE [LARGE SCALE GENOMIC DNA]</scope>
    <source>
        <strain evidence="8 9">GH-19</strain>
    </source>
</reference>
<dbReference type="PROSITE" id="PS00624">
    <property type="entry name" value="GMC_OXRED_2"/>
    <property type="match status" value="1"/>
</dbReference>
<dbReference type="Gene3D" id="3.30.560.10">
    <property type="entry name" value="Glucose Oxidase, domain 3"/>
    <property type="match status" value="1"/>
</dbReference>
<organism evidence="8 9">
    <name type="scientific">Marasmiellus scandens</name>
    <dbReference type="NCBI Taxonomy" id="2682957"/>
    <lineage>
        <taxon>Eukaryota</taxon>
        <taxon>Fungi</taxon>
        <taxon>Dikarya</taxon>
        <taxon>Basidiomycota</taxon>
        <taxon>Agaricomycotina</taxon>
        <taxon>Agaricomycetes</taxon>
        <taxon>Agaricomycetidae</taxon>
        <taxon>Agaricales</taxon>
        <taxon>Marasmiineae</taxon>
        <taxon>Omphalotaceae</taxon>
        <taxon>Marasmiellus</taxon>
    </lineage>
</organism>